<evidence type="ECO:0000256" key="3">
    <source>
        <dbReference type="ARBA" id="ARBA00022603"/>
    </source>
</evidence>
<dbReference type="GO" id="GO:0032259">
    <property type="term" value="P:methylation"/>
    <property type="evidence" value="ECO:0007669"/>
    <property type="project" value="UniProtKB-KW"/>
</dbReference>
<reference evidence="9 10" key="1">
    <citation type="submission" date="2023-02" db="EMBL/GenBank/DDBJ databases">
        <title>Pathogen: clinical or host-associated sample.</title>
        <authorList>
            <person name="Hergert J."/>
            <person name="Casey R."/>
            <person name="Wagner J."/>
            <person name="Young E.L."/>
            <person name="Oakeson K.F."/>
        </authorList>
    </citation>
    <scope>NUCLEOTIDE SEQUENCE [LARGE SCALE GENOMIC DNA]</scope>
    <source>
        <strain evidence="9 10">2022CK-00829</strain>
    </source>
</reference>
<keyword evidence="5" id="KW-0949">S-adenosyl-L-methionine</keyword>
<dbReference type="PANTHER" id="PTHR33841">
    <property type="entry name" value="DNA METHYLTRANSFERASE YEEA-RELATED"/>
    <property type="match status" value="1"/>
</dbReference>
<dbReference type="InterPro" id="IPR002052">
    <property type="entry name" value="DNA_methylase_N6_adenine_CS"/>
</dbReference>
<evidence type="ECO:0000259" key="7">
    <source>
        <dbReference type="Pfam" id="PF07669"/>
    </source>
</evidence>
<comment type="catalytic activity">
    <reaction evidence="6">
        <text>a 2'-deoxyadenosine in DNA + S-adenosyl-L-methionine = an N(6)-methyl-2'-deoxyadenosine in DNA + S-adenosyl-L-homocysteine + H(+)</text>
        <dbReference type="Rhea" id="RHEA:15197"/>
        <dbReference type="Rhea" id="RHEA-COMP:12418"/>
        <dbReference type="Rhea" id="RHEA-COMP:12419"/>
        <dbReference type="ChEBI" id="CHEBI:15378"/>
        <dbReference type="ChEBI" id="CHEBI:57856"/>
        <dbReference type="ChEBI" id="CHEBI:59789"/>
        <dbReference type="ChEBI" id="CHEBI:90615"/>
        <dbReference type="ChEBI" id="CHEBI:90616"/>
        <dbReference type="EC" id="2.1.1.72"/>
    </reaction>
</comment>
<keyword evidence="10" id="KW-1185">Reference proteome</keyword>
<proteinExistence type="inferred from homology"/>
<dbReference type="PRINTS" id="PR00507">
    <property type="entry name" value="N12N6MTFRASE"/>
</dbReference>
<organism evidence="9 10">
    <name type="scientific">Paenibacillus urinalis</name>
    <dbReference type="NCBI Taxonomy" id="521520"/>
    <lineage>
        <taxon>Bacteria</taxon>
        <taxon>Bacillati</taxon>
        <taxon>Bacillota</taxon>
        <taxon>Bacilli</taxon>
        <taxon>Bacillales</taxon>
        <taxon>Paenibacillaceae</taxon>
        <taxon>Paenibacillus</taxon>
    </lineage>
</organism>
<accession>A0ABY7X9S1</accession>
<dbReference type="RefSeq" id="WP_274337811.1">
    <property type="nucleotide sequence ID" value="NZ_CP118106.1"/>
</dbReference>
<protein>
    <recommendedName>
        <fullName evidence="2">site-specific DNA-methyltransferase (adenine-specific)</fullName>
        <ecNumber evidence="2">2.1.1.72</ecNumber>
    </recommendedName>
</protein>
<dbReference type="Pfam" id="PF22837">
    <property type="entry name" value="M_Eco57I_C"/>
    <property type="match status" value="1"/>
</dbReference>
<dbReference type="Pfam" id="PF07669">
    <property type="entry name" value="Eco57I"/>
    <property type="match status" value="1"/>
</dbReference>
<dbReference type="InterPro" id="IPR029063">
    <property type="entry name" value="SAM-dependent_MTases_sf"/>
</dbReference>
<keyword evidence="4" id="KW-0808">Transferase</keyword>
<evidence type="ECO:0000256" key="2">
    <source>
        <dbReference type="ARBA" id="ARBA00011900"/>
    </source>
</evidence>
<dbReference type="Gene3D" id="3.40.50.150">
    <property type="entry name" value="Vaccinia Virus protein VP39"/>
    <property type="match status" value="1"/>
</dbReference>
<evidence type="ECO:0000256" key="1">
    <source>
        <dbReference type="ARBA" id="ARBA00006594"/>
    </source>
</evidence>
<comment type="similarity">
    <text evidence="1">Belongs to the N(4)/N(6)-methyltransferase family.</text>
</comment>
<dbReference type="PANTHER" id="PTHR33841:SF5">
    <property type="entry name" value="DNA METHYLASE (MODIFICATION METHYLASE) (METHYLTRANSFERASE)-RELATED"/>
    <property type="match status" value="1"/>
</dbReference>
<dbReference type="InterPro" id="IPR050953">
    <property type="entry name" value="N4_N6_ade-DNA_methylase"/>
</dbReference>
<keyword evidence="3 9" id="KW-0489">Methyltransferase</keyword>
<evidence type="ECO:0000256" key="6">
    <source>
        <dbReference type="ARBA" id="ARBA00047942"/>
    </source>
</evidence>
<dbReference type="Proteomes" id="UP001221519">
    <property type="component" value="Chromosome"/>
</dbReference>
<name>A0ABY7X9S1_9BACL</name>
<gene>
    <name evidence="9" type="ORF">PUW25_24860</name>
</gene>
<dbReference type="GO" id="GO:0008168">
    <property type="term" value="F:methyltransferase activity"/>
    <property type="evidence" value="ECO:0007669"/>
    <property type="project" value="UniProtKB-KW"/>
</dbReference>
<evidence type="ECO:0000313" key="9">
    <source>
        <dbReference type="EMBL" id="WDI02379.1"/>
    </source>
</evidence>
<dbReference type="SUPFAM" id="SSF53335">
    <property type="entry name" value="S-adenosyl-L-methionine-dependent methyltransferases"/>
    <property type="match status" value="1"/>
</dbReference>
<dbReference type="InterPro" id="IPR011639">
    <property type="entry name" value="MethylTrfase_TaqI-like_dom"/>
</dbReference>
<evidence type="ECO:0000256" key="4">
    <source>
        <dbReference type="ARBA" id="ARBA00022679"/>
    </source>
</evidence>
<feature type="domain" description="Type II methyltransferase M.Eco57I C-terminal" evidence="8">
    <location>
        <begin position="255"/>
        <end position="517"/>
    </location>
</feature>
<evidence type="ECO:0000256" key="5">
    <source>
        <dbReference type="ARBA" id="ARBA00022691"/>
    </source>
</evidence>
<dbReference type="EC" id="2.1.1.72" evidence="2"/>
<dbReference type="PROSITE" id="PS00092">
    <property type="entry name" value="N6_MTASE"/>
    <property type="match status" value="1"/>
</dbReference>
<dbReference type="CDD" id="cd02440">
    <property type="entry name" value="AdoMet_MTases"/>
    <property type="match status" value="1"/>
</dbReference>
<evidence type="ECO:0000313" key="10">
    <source>
        <dbReference type="Proteomes" id="UP001221519"/>
    </source>
</evidence>
<dbReference type="InterPro" id="IPR054520">
    <property type="entry name" value="M_Eco57I_C"/>
</dbReference>
<evidence type="ECO:0000259" key="8">
    <source>
        <dbReference type="Pfam" id="PF22837"/>
    </source>
</evidence>
<dbReference type="EMBL" id="CP118108">
    <property type="protein sequence ID" value="WDI02379.1"/>
    <property type="molecule type" value="Genomic_DNA"/>
</dbReference>
<feature type="domain" description="Type II methyltransferase M.TaqI-like" evidence="7">
    <location>
        <begin position="82"/>
        <end position="200"/>
    </location>
</feature>
<sequence>MLLRENATAEKLRGGYYTPPALADFITRWGFTDNNVRRVLEPSCGDGAFVESLLAVEQPFSCTAIEIIHEEMLKVQNMTTRNDHFTVMHEDFYSWYRENLNGEKYDLIVGNPPYIRYQYLSEEQREEQSRILISNGMRSNKLINAWVSFVVACVSLLDRNGKIGLVIPAELLQVAYSEDLRNYLMRNLQHITIVTFRELVFEDIEQEVVLLLGEKDVEHAEEHQIRILQFNNIIDLVENFETNTVPFVDIEFTNTKWTRYFLSTNDNVLINEIRQSANFIQFNEIAEVDIGITTGNNDFFCVDRATAEDYGLINISRPLIARSVSMDGIYFNEQVWQANVDRGAKAYLLDFPTIDFEQYPEGQRRYISEGEERGENTGYKCRIRNRWYQVPSIWAPDAFFLRRNYLYPKFVLNDFNAVSTDTMHRIKFADGIDSKRAILAYYNSITLAFTEIEGRSYGGGVLEILPGEVEKIFVPNLFQVELLTDDYVEQLLHLIDDHVKNNDDILGILPEIDKRILVELLNIPVETVTAFRDMWLLLRNRRLERGRKR</sequence>